<comment type="caution">
    <text evidence="2">The sequence shown here is derived from an EMBL/GenBank/DDBJ whole genome shotgun (WGS) entry which is preliminary data.</text>
</comment>
<keyword evidence="3" id="KW-1185">Reference proteome</keyword>
<evidence type="ECO:0000256" key="1">
    <source>
        <dbReference type="SAM" id="MobiDB-lite"/>
    </source>
</evidence>
<evidence type="ECO:0000313" key="3">
    <source>
        <dbReference type="Proteomes" id="UP000707451"/>
    </source>
</evidence>
<gene>
    <name evidence="2" type="ORF">KI688_003637</name>
</gene>
<feature type="region of interest" description="Disordered" evidence="1">
    <location>
        <begin position="79"/>
        <end position="102"/>
    </location>
</feature>
<reference evidence="2" key="1">
    <citation type="submission" date="2021-06" db="EMBL/GenBank/DDBJ databases">
        <title>Genome Sequence of Mortierella hyaline Strain SCG-10, a Cold-Adapted, Nitrate-Reducing Fungus Isolated from Soil in Minnesota, USA.</title>
        <authorList>
            <person name="Aldossari N."/>
        </authorList>
    </citation>
    <scope>NUCLEOTIDE SEQUENCE</scope>
    <source>
        <strain evidence="2">SCG-10</strain>
    </source>
</reference>
<proteinExistence type="predicted"/>
<sequence length="102" mass="11031">MASNYRHVFQLPLQVDLPPAPLPATVTSFPDPLVAQTPPPPPPLLPIQEAGDVHLQVQLSAVQLQLQALAIHVAQQGYPAEDGDDDMMMVDEVDDNGSEDEK</sequence>
<organism evidence="2 3">
    <name type="scientific">Linnemannia hyalina</name>
    <dbReference type="NCBI Taxonomy" id="64524"/>
    <lineage>
        <taxon>Eukaryota</taxon>
        <taxon>Fungi</taxon>
        <taxon>Fungi incertae sedis</taxon>
        <taxon>Mucoromycota</taxon>
        <taxon>Mortierellomycotina</taxon>
        <taxon>Mortierellomycetes</taxon>
        <taxon>Mortierellales</taxon>
        <taxon>Mortierellaceae</taxon>
        <taxon>Linnemannia</taxon>
    </lineage>
</organism>
<feature type="compositionally biased region" description="Acidic residues" evidence="1">
    <location>
        <begin position="81"/>
        <end position="102"/>
    </location>
</feature>
<dbReference type="EMBL" id="JAHRHY010000014">
    <property type="protein sequence ID" value="KAG9064447.1"/>
    <property type="molecule type" value="Genomic_DNA"/>
</dbReference>
<protein>
    <submittedName>
        <fullName evidence="2">Uncharacterized protein</fullName>
    </submittedName>
</protein>
<accession>A0A9P7XPS9</accession>
<evidence type="ECO:0000313" key="2">
    <source>
        <dbReference type="EMBL" id="KAG9064447.1"/>
    </source>
</evidence>
<dbReference type="AlphaFoldDB" id="A0A9P7XPS9"/>
<dbReference type="Proteomes" id="UP000707451">
    <property type="component" value="Unassembled WGS sequence"/>
</dbReference>
<name>A0A9P7XPS9_9FUNG</name>